<dbReference type="InterPro" id="IPR001441">
    <property type="entry name" value="UPP_synth-like"/>
</dbReference>
<reference evidence="4" key="1">
    <citation type="journal article" date="2019" name="Int. J. Syst. Evol. Microbiol.">
        <title>The Global Catalogue of Microorganisms (GCM) 10K type strain sequencing project: providing services to taxonomists for standard genome sequencing and annotation.</title>
        <authorList>
            <consortium name="The Broad Institute Genomics Platform"/>
            <consortium name="The Broad Institute Genome Sequencing Center for Infectious Disease"/>
            <person name="Wu L."/>
            <person name="Ma J."/>
        </authorList>
    </citation>
    <scope>NUCLEOTIDE SEQUENCE [LARGE SCALE GENOMIC DNA]</scope>
    <source>
        <strain evidence="4">CCM 7526</strain>
    </source>
</reference>
<dbReference type="SUPFAM" id="SSF64005">
    <property type="entry name" value="Undecaprenyl diphosphate synthase"/>
    <property type="match status" value="1"/>
</dbReference>
<sequence>MGPADGLRGRAGRAPVRGRASGRGSRRIHLAGRLEVLPDSTRDALKPAAESTRDSEGGFHLNIAIGYDGREEIVR</sequence>
<keyword evidence="1" id="KW-0808">Transferase</keyword>
<feature type="region of interest" description="Disordered" evidence="2">
    <location>
        <begin position="1"/>
        <end position="29"/>
    </location>
</feature>
<organism evidence="3 4">
    <name type="scientific">Actinoplanes sichuanensis</name>
    <dbReference type="NCBI Taxonomy" id="512349"/>
    <lineage>
        <taxon>Bacteria</taxon>
        <taxon>Bacillati</taxon>
        <taxon>Actinomycetota</taxon>
        <taxon>Actinomycetes</taxon>
        <taxon>Micromonosporales</taxon>
        <taxon>Micromonosporaceae</taxon>
        <taxon>Actinoplanes</taxon>
    </lineage>
</organism>
<evidence type="ECO:0000256" key="1">
    <source>
        <dbReference type="ARBA" id="ARBA00022679"/>
    </source>
</evidence>
<protein>
    <submittedName>
        <fullName evidence="3">Undecaprenyl diphosphate synthase family protein</fullName>
    </submittedName>
</protein>
<proteinExistence type="predicted"/>
<gene>
    <name evidence="3" type="ORF">ACFQ5G_31670</name>
</gene>
<evidence type="ECO:0000256" key="2">
    <source>
        <dbReference type="SAM" id="MobiDB-lite"/>
    </source>
</evidence>
<dbReference type="Gene3D" id="3.40.1180.10">
    <property type="entry name" value="Decaprenyl diphosphate synthase-like"/>
    <property type="match status" value="1"/>
</dbReference>
<evidence type="ECO:0000313" key="4">
    <source>
        <dbReference type="Proteomes" id="UP001597183"/>
    </source>
</evidence>
<comment type="caution">
    <text evidence="3">The sequence shown here is derived from an EMBL/GenBank/DDBJ whole genome shotgun (WGS) entry which is preliminary data.</text>
</comment>
<name>A0ABW4AGP8_9ACTN</name>
<keyword evidence="4" id="KW-1185">Reference proteome</keyword>
<dbReference type="EMBL" id="JBHTMK010000040">
    <property type="protein sequence ID" value="MFD1369922.1"/>
    <property type="molecule type" value="Genomic_DNA"/>
</dbReference>
<dbReference type="Pfam" id="PF01255">
    <property type="entry name" value="Prenyltransf"/>
    <property type="match status" value="1"/>
</dbReference>
<accession>A0ABW4AGP8</accession>
<dbReference type="Proteomes" id="UP001597183">
    <property type="component" value="Unassembled WGS sequence"/>
</dbReference>
<dbReference type="RefSeq" id="WP_378079013.1">
    <property type="nucleotide sequence ID" value="NZ_AP028461.1"/>
</dbReference>
<evidence type="ECO:0000313" key="3">
    <source>
        <dbReference type="EMBL" id="MFD1369922.1"/>
    </source>
</evidence>
<dbReference type="InterPro" id="IPR036424">
    <property type="entry name" value="UPP_synth-like_sf"/>
</dbReference>
<feature type="compositionally biased region" description="Low complexity" evidence="2">
    <location>
        <begin position="12"/>
        <end position="23"/>
    </location>
</feature>